<feature type="transmembrane region" description="Helical" evidence="1">
    <location>
        <begin position="129"/>
        <end position="150"/>
    </location>
</feature>
<name>I0H1Y0_ACTM4</name>
<dbReference type="eggNOG" id="ENOG5032YM7">
    <property type="taxonomic scope" value="Bacteria"/>
</dbReference>
<dbReference type="Proteomes" id="UP000007882">
    <property type="component" value="Chromosome"/>
</dbReference>
<evidence type="ECO:0000313" key="3">
    <source>
        <dbReference type="Proteomes" id="UP000007882"/>
    </source>
</evidence>
<evidence type="ECO:0008006" key="4">
    <source>
        <dbReference type="Google" id="ProtNLM"/>
    </source>
</evidence>
<feature type="transmembrane region" description="Helical" evidence="1">
    <location>
        <begin position="21"/>
        <end position="39"/>
    </location>
</feature>
<protein>
    <recommendedName>
        <fullName evidence="4">Integral membrane protein</fullName>
    </recommendedName>
</protein>
<reference evidence="2 3" key="1">
    <citation type="submission" date="2012-02" db="EMBL/GenBank/DDBJ databases">
        <title>Complete genome sequence of Actinoplanes missouriensis 431 (= NBRC 102363).</title>
        <authorList>
            <person name="Ohnishi Y."/>
            <person name="Ishikawa J."/>
            <person name="Sekine M."/>
            <person name="Hosoyama A."/>
            <person name="Harada T."/>
            <person name="Narita H."/>
            <person name="Hata T."/>
            <person name="Konno Y."/>
            <person name="Tutikane K."/>
            <person name="Fujita N."/>
            <person name="Horinouchi S."/>
            <person name="Hayakawa M."/>
        </authorList>
    </citation>
    <scope>NUCLEOTIDE SEQUENCE [LARGE SCALE GENOMIC DNA]</scope>
    <source>
        <strain evidence="3">ATCC 14538 / DSM 43046 / CBS 188.64 / JCM 3121 / NBRC 102363 / NCIMB 12654 / NRRL B-3342 / UNCC 431</strain>
    </source>
</reference>
<dbReference type="EMBL" id="AP012319">
    <property type="protein sequence ID" value="BAL87017.1"/>
    <property type="molecule type" value="Genomic_DNA"/>
</dbReference>
<dbReference type="InterPro" id="IPR039708">
    <property type="entry name" value="MT1774/Rv1733c-like"/>
</dbReference>
<dbReference type="OrthoDB" id="4213157at2"/>
<keyword evidence="1" id="KW-1133">Transmembrane helix</keyword>
<gene>
    <name evidence="2" type="ordered locus">AMIS_17970</name>
</gene>
<keyword evidence="1" id="KW-0472">Membrane</keyword>
<dbReference type="PATRIC" id="fig|512565.3.peg.1809"/>
<dbReference type="AlphaFoldDB" id="I0H1Y0"/>
<keyword evidence="1" id="KW-0812">Transmembrane</keyword>
<organism evidence="2 3">
    <name type="scientific">Actinoplanes missouriensis (strain ATCC 14538 / DSM 43046 / CBS 188.64 / JCM 3121 / NBRC 102363 / NCIMB 12654 / NRRL B-3342 / UNCC 431)</name>
    <dbReference type="NCBI Taxonomy" id="512565"/>
    <lineage>
        <taxon>Bacteria</taxon>
        <taxon>Bacillati</taxon>
        <taxon>Actinomycetota</taxon>
        <taxon>Actinomycetes</taxon>
        <taxon>Micromonosporales</taxon>
        <taxon>Micromonosporaceae</taxon>
        <taxon>Actinoplanes</taxon>
    </lineage>
</organism>
<dbReference type="PANTHER" id="PTHR42305:SF1">
    <property type="entry name" value="MEMBRANE PROTEIN RV1733C-RELATED"/>
    <property type="match status" value="1"/>
</dbReference>
<evidence type="ECO:0000256" key="1">
    <source>
        <dbReference type="SAM" id="Phobius"/>
    </source>
</evidence>
<accession>I0H1Y0</accession>
<dbReference type="KEGG" id="ams:AMIS_17970"/>
<keyword evidence="3" id="KW-1185">Reference proteome</keyword>
<sequence length="181" mass="20103">MLLAMGNPLRRRSDRIESLMIFTLVMLFLAAAPGLGWWAGRSHYLAGVRAEKWEQTHVFAVMAELVSEPTSQTGTPVPRTAQARWTAPDGTPRTGLLPVELESRLGDRTPVWVDDRGNLRDPPLDRSPMVHAVLVTGAVVLGLAALLGGLGKAGRVLLDRQRARAWQREWLEVGPRWTTRR</sequence>
<dbReference type="STRING" id="512565.AMIS_17970"/>
<dbReference type="HOGENOM" id="CLU_084215_2_1_11"/>
<proteinExistence type="predicted"/>
<dbReference type="PANTHER" id="PTHR42305">
    <property type="entry name" value="MEMBRANE PROTEIN RV1733C-RELATED"/>
    <property type="match status" value="1"/>
</dbReference>
<evidence type="ECO:0000313" key="2">
    <source>
        <dbReference type="EMBL" id="BAL87017.1"/>
    </source>
</evidence>